<sequence length="377" mass="42947">MPRRFHRKSRFGCTECRKRRIKCDEAEPICGRCMRTRSNCHYPSVQSNPGSPPSASNASETPSPWAARDSSAPQPSFDLLDMTLMHRYATDTCNHLFMGARQIQAWQHYIPALAASNAVLLHGILAVTAIHSAWREPARRDLYRSRSLYHHALSLPKFQEMVASASSETAEVIVAYAILLSIWVYAFPEVAAEQQSLNDILTMVEAIRGARTVFRLYRDTIVESPMGVFLDPAFLAPVPRDQVSSMRQALQRLRDQVHHESDKRAVQQLQVFLDRYVSGLDHNRLAAAWMASVEDDYWARLRDNQPHAVLVFAYSTLLVRASEHECWWISGWSERILRACSDIMSLQEVVTVDWAYHEHQIRAGADELADRVRSTQA</sequence>
<dbReference type="PROSITE" id="PS00463">
    <property type="entry name" value="ZN2_CY6_FUNGAL_1"/>
    <property type="match status" value="1"/>
</dbReference>
<dbReference type="InterPro" id="IPR053157">
    <property type="entry name" value="Sterol_Uptake_Regulator"/>
</dbReference>
<keyword evidence="5" id="KW-1185">Reference proteome</keyword>
<evidence type="ECO:0000313" key="5">
    <source>
        <dbReference type="Proteomes" id="UP001303760"/>
    </source>
</evidence>
<dbReference type="CDD" id="cd00067">
    <property type="entry name" value="GAL4"/>
    <property type="match status" value="1"/>
</dbReference>
<dbReference type="InterPro" id="IPR036864">
    <property type="entry name" value="Zn2-C6_fun-type_DNA-bd_sf"/>
</dbReference>
<evidence type="ECO:0000256" key="1">
    <source>
        <dbReference type="ARBA" id="ARBA00023242"/>
    </source>
</evidence>
<dbReference type="Pfam" id="PF00172">
    <property type="entry name" value="Zn_clus"/>
    <property type="match status" value="1"/>
</dbReference>
<reference evidence="4" key="1">
    <citation type="journal article" date="2023" name="Mol. Phylogenet. Evol.">
        <title>Genome-scale phylogeny and comparative genomics of the fungal order Sordariales.</title>
        <authorList>
            <person name="Hensen N."/>
            <person name="Bonometti L."/>
            <person name="Westerberg I."/>
            <person name="Brannstrom I.O."/>
            <person name="Guillou S."/>
            <person name="Cros-Aarteil S."/>
            <person name="Calhoun S."/>
            <person name="Haridas S."/>
            <person name="Kuo A."/>
            <person name="Mondo S."/>
            <person name="Pangilinan J."/>
            <person name="Riley R."/>
            <person name="LaButti K."/>
            <person name="Andreopoulos B."/>
            <person name="Lipzen A."/>
            <person name="Chen C."/>
            <person name="Yan M."/>
            <person name="Daum C."/>
            <person name="Ng V."/>
            <person name="Clum A."/>
            <person name="Steindorff A."/>
            <person name="Ohm R.A."/>
            <person name="Martin F."/>
            <person name="Silar P."/>
            <person name="Natvig D.O."/>
            <person name="Lalanne C."/>
            <person name="Gautier V."/>
            <person name="Ament-Velasquez S.L."/>
            <person name="Kruys A."/>
            <person name="Hutchinson M.I."/>
            <person name="Powell A.J."/>
            <person name="Barry K."/>
            <person name="Miller A.N."/>
            <person name="Grigoriev I.V."/>
            <person name="Debuchy R."/>
            <person name="Gladieux P."/>
            <person name="Hiltunen Thoren M."/>
            <person name="Johannesson H."/>
        </authorList>
    </citation>
    <scope>NUCLEOTIDE SEQUENCE</scope>
    <source>
        <strain evidence="4">CBS 532.94</strain>
    </source>
</reference>
<dbReference type="InterPro" id="IPR001138">
    <property type="entry name" value="Zn2Cys6_DnaBD"/>
</dbReference>
<evidence type="ECO:0000259" key="3">
    <source>
        <dbReference type="PROSITE" id="PS50048"/>
    </source>
</evidence>
<feature type="region of interest" description="Disordered" evidence="2">
    <location>
        <begin position="42"/>
        <end position="72"/>
    </location>
</feature>
<dbReference type="Gene3D" id="4.10.240.10">
    <property type="entry name" value="Zn(2)-C6 fungal-type DNA-binding domain"/>
    <property type="match status" value="1"/>
</dbReference>
<protein>
    <recommendedName>
        <fullName evidence="3">Zn(2)-C6 fungal-type domain-containing protein</fullName>
    </recommendedName>
</protein>
<gene>
    <name evidence="4" type="ORF">C8A03DRAFT_44688</name>
</gene>
<name>A0AAN7C8N9_9PEZI</name>
<reference evidence="4" key="2">
    <citation type="submission" date="2023-05" db="EMBL/GenBank/DDBJ databases">
        <authorList>
            <consortium name="Lawrence Berkeley National Laboratory"/>
            <person name="Steindorff A."/>
            <person name="Hensen N."/>
            <person name="Bonometti L."/>
            <person name="Westerberg I."/>
            <person name="Brannstrom I.O."/>
            <person name="Guillou S."/>
            <person name="Cros-Aarteil S."/>
            <person name="Calhoun S."/>
            <person name="Haridas S."/>
            <person name="Kuo A."/>
            <person name="Mondo S."/>
            <person name="Pangilinan J."/>
            <person name="Riley R."/>
            <person name="Labutti K."/>
            <person name="Andreopoulos B."/>
            <person name="Lipzen A."/>
            <person name="Chen C."/>
            <person name="Yanf M."/>
            <person name="Daum C."/>
            <person name="Ng V."/>
            <person name="Clum A."/>
            <person name="Ohm R."/>
            <person name="Martin F."/>
            <person name="Silar P."/>
            <person name="Natvig D."/>
            <person name="Lalanne C."/>
            <person name="Gautier V."/>
            <person name="Ament-Velasquez S.L."/>
            <person name="Kruys A."/>
            <person name="Hutchinson M.I."/>
            <person name="Powell A.J."/>
            <person name="Barry K."/>
            <person name="Miller A.N."/>
            <person name="Grigoriev I.V."/>
            <person name="Debuchy R."/>
            <person name="Gladieux P."/>
            <person name="Thoren M.H."/>
            <person name="Johannesson H."/>
        </authorList>
    </citation>
    <scope>NUCLEOTIDE SEQUENCE</scope>
    <source>
        <strain evidence="4">CBS 532.94</strain>
    </source>
</reference>
<dbReference type="PANTHER" id="PTHR47784:SF5">
    <property type="entry name" value="STEROL UPTAKE CONTROL PROTEIN 2"/>
    <property type="match status" value="1"/>
</dbReference>
<dbReference type="PROSITE" id="PS50048">
    <property type="entry name" value="ZN2_CY6_FUNGAL_2"/>
    <property type="match status" value="1"/>
</dbReference>
<evidence type="ECO:0000256" key="2">
    <source>
        <dbReference type="SAM" id="MobiDB-lite"/>
    </source>
</evidence>
<dbReference type="GO" id="GO:0001228">
    <property type="term" value="F:DNA-binding transcription activator activity, RNA polymerase II-specific"/>
    <property type="evidence" value="ECO:0007669"/>
    <property type="project" value="TreeGrafter"/>
</dbReference>
<dbReference type="SUPFAM" id="SSF57701">
    <property type="entry name" value="Zn2/Cys6 DNA-binding domain"/>
    <property type="match status" value="1"/>
</dbReference>
<dbReference type="GO" id="GO:0008270">
    <property type="term" value="F:zinc ion binding"/>
    <property type="evidence" value="ECO:0007669"/>
    <property type="project" value="InterPro"/>
</dbReference>
<dbReference type="SMART" id="SM00066">
    <property type="entry name" value="GAL4"/>
    <property type="match status" value="1"/>
</dbReference>
<proteinExistence type="predicted"/>
<dbReference type="PANTHER" id="PTHR47784">
    <property type="entry name" value="STEROL UPTAKE CONTROL PROTEIN 2"/>
    <property type="match status" value="1"/>
</dbReference>
<feature type="domain" description="Zn(2)-C6 fungal-type" evidence="3">
    <location>
        <begin position="12"/>
        <end position="42"/>
    </location>
</feature>
<organism evidence="4 5">
    <name type="scientific">Achaetomium macrosporum</name>
    <dbReference type="NCBI Taxonomy" id="79813"/>
    <lineage>
        <taxon>Eukaryota</taxon>
        <taxon>Fungi</taxon>
        <taxon>Dikarya</taxon>
        <taxon>Ascomycota</taxon>
        <taxon>Pezizomycotina</taxon>
        <taxon>Sordariomycetes</taxon>
        <taxon>Sordariomycetidae</taxon>
        <taxon>Sordariales</taxon>
        <taxon>Chaetomiaceae</taxon>
        <taxon>Achaetomium</taxon>
    </lineage>
</organism>
<dbReference type="Proteomes" id="UP001303760">
    <property type="component" value="Unassembled WGS sequence"/>
</dbReference>
<feature type="compositionally biased region" description="Low complexity" evidence="2">
    <location>
        <begin position="47"/>
        <end position="59"/>
    </location>
</feature>
<dbReference type="AlphaFoldDB" id="A0AAN7C8N9"/>
<keyword evidence="1" id="KW-0539">Nucleus</keyword>
<accession>A0AAN7C8N9</accession>
<dbReference type="EMBL" id="MU860138">
    <property type="protein sequence ID" value="KAK4237434.1"/>
    <property type="molecule type" value="Genomic_DNA"/>
</dbReference>
<evidence type="ECO:0000313" key="4">
    <source>
        <dbReference type="EMBL" id="KAK4237434.1"/>
    </source>
</evidence>
<comment type="caution">
    <text evidence="4">The sequence shown here is derived from an EMBL/GenBank/DDBJ whole genome shotgun (WGS) entry which is preliminary data.</text>
</comment>